<dbReference type="EMBL" id="CP034928">
    <property type="protein sequence ID" value="QAA75797.1"/>
    <property type="molecule type" value="Genomic_DNA"/>
</dbReference>
<dbReference type="KEGG" id="bih:BIP78_0029"/>
<feature type="chain" id="PRO_5019256749" evidence="2">
    <location>
        <begin position="20"/>
        <end position="226"/>
    </location>
</feature>
<dbReference type="AlphaFoldDB" id="A0A410FRZ1"/>
<evidence type="ECO:0000256" key="2">
    <source>
        <dbReference type="SAM" id="SignalP"/>
    </source>
</evidence>
<evidence type="ECO:0000256" key="1">
    <source>
        <dbReference type="SAM" id="MobiDB-lite"/>
    </source>
</evidence>
<feature type="region of interest" description="Disordered" evidence="1">
    <location>
        <begin position="173"/>
        <end position="226"/>
    </location>
</feature>
<protein>
    <submittedName>
        <fullName evidence="3">Uncharacterized protein</fullName>
    </submittedName>
</protein>
<accession>A0A410FRZ1</accession>
<proteinExistence type="predicted"/>
<keyword evidence="2" id="KW-0732">Signal</keyword>
<reference evidence="4" key="1">
    <citation type="submission" date="2018-12" db="EMBL/GenBank/DDBJ databases">
        <title>Complete genome sequence of an uncultured bacterium of the candidate phylum Bipolaricaulota.</title>
        <authorList>
            <person name="Kadnikov V.V."/>
            <person name="Mardanov A.V."/>
            <person name="Beletsky A.V."/>
            <person name="Frank Y.A."/>
            <person name="Karnachuk O.V."/>
            <person name="Ravin N.V."/>
        </authorList>
    </citation>
    <scope>NUCLEOTIDE SEQUENCE [LARGE SCALE GENOMIC DNA]</scope>
</reference>
<dbReference type="Proteomes" id="UP000287233">
    <property type="component" value="Chromosome"/>
</dbReference>
<evidence type="ECO:0000313" key="3">
    <source>
        <dbReference type="EMBL" id="QAA75797.1"/>
    </source>
</evidence>
<feature type="signal peptide" evidence="2">
    <location>
        <begin position="1"/>
        <end position="19"/>
    </location>
</feature>
<gene>
    <name evidence="3" type="ORF">BIP78_0029</name>
</gene>
<sequence length="226" mass="22818">MRTKLVCVLVSLSALLSAAAIVSGAEVPMSRVAQLMSAAAKTPGAAGEHIGTTLRSLMDEILTYLRGHGLTEEALTALEEGFAQALEAFVAGDMSQDEFGDEIAALARELEKMAGEEGIAGLPVALLERIGLNPVAIEALKGEKDLTGLEIAALAQTVIGSFAPSALPAGPPGWVPAWGAQEGEGGTAGPPEGIPARVPARVPAGIPGGGDDGEDDDNGGPPRGRP</sequence>
<organism evidence="3 4">
    <name type="scientific">Bipolaricaulis sibiricus</name>
    <dbReference type="NCBI Taxonomy" id="2501609"/>
    <lineage>
        <taxon>Bacteria</taxon>
        <taxon>Candidatus Bipolaricaulota</taxon>
        <taxon>Candidatus Bipolaricaulia</taxon>
        <taxon>Candidatus Bipolaricaulales</taxon>
        <taxon>Candidatus Bipolaricaulaceae</taxon>
        <taxon>Candidatus Bipolaricaulis</taxon>
    </lineage>
</organism>
<name>A0A410FRZ1_BIPS1</name>
<evidence type="ECO:0000313" key="4">
    <source>
        <dbReference type="Proteomes" id="UP000287233"/>
    </source>
</evidence>